<dbReference type="InterPro" id="IPR004526">
    <property type="entry name" value="Glu-tRNA-synth_arc/euk"/>
</dbReference>
<keyword evidence="5 12" id="KW-0436">Ligase</keyword>
<dbReference type="Pfam" id="PF03950">
    <property type="entry name" value="tRNA-synt_1c_C"/>
    <property type="match status" value="1"/>
</dbReference>
<feature type="region of interest" description="Disordered" evidence="13">
    <location>
        <begin position="737"/>
        <end position="793"/>
    </location>
</feature>
<feature type="region of interest" description="Disordered" evidence="13">
    <location>
        <begin position="192"/>
        <end position="211"/>
    </location>
</feature>
<proteinExistence type="inferred from homology"/>
<evidence type="ECO:0000313" key="17">
    <source>
        <dbReference type="EMBL" id="PWN38428.1"/>
    </source>
</evidence>
<dbReference type="InterPro" id="IPR020058">
    <property type="entry name" value="Glu/Gln-tRNA-synth_Ib_cat-dom"/>
</dbReference>
<dbReference type="PRINTS" id="PR00987">
    <property type="entry name" value="TRNASYNTHGLU"/>
</dbReference>
<evidence type="ECO:0000256" key="13">
    <source>
        <dbReference type="SAM" id="MobiDB-lite"/>
    </source>
</evidence>
<dbReference type="STRING" id="1280837.A0A316VMY3"/>
<dbReference type="PANTHER" id="PTHR43097:SF5">
    <property type="entry name" value="GLUTAMATE--TRNA LIGASE"/>
    <property type="match status" value="1"/>
</dbReference>
<dbReference type="AlphaFoldDB" id="A0A316VMY3"/>
<comment type="subcellular location">
    <subcellularLocation>
        <location evidence="1">Cytoplasm</location>
    </subcellularLocation>
</comment>
<gene>
    <name evidence="17" type="ORF">FA14DRAFT_171123</name>
</gene>
<keyword evidence="9 12" id="KW-0030">Aminoacyl-tRNA synthetase</keyword>
<feature type="region of interest" description="Disordered" evidence="13">
    <location>
        <begin position="821"/>
        <end position="852"/>
    </location>
</feature>
<feature type="compositionally biased region" description="Basic and acidic residues" evidence="13">
    <location>
        <begin position="758"/>
        <end position="777"/>
    </location>
</feature>
<name>A0A316VMY3_9BASI</name>
<keyword evidence="4" id="KW-0963">Cytoplasm</keyword>
<dbReference type="GO" id="GO:0004818">
    <property type="term" value="F:glutamate-tRNA ligase activity"/>
    <property type="evidence" value="ECO:0007669"/>
    <property type="project" value="UniProtKB-EC"/>
</dbReference>
<dbReference type="PROSITE" id="PS00178">
    <property type="entry name" value="AA_TRNA_LIGASE_I"/>
    <property type="match status" value="1"/>
</dbReference>
<keyword evidence="18" id="KW-1185">Reference proteome</keyword>
<evidence type="ECO:0000256" key="10">
    <source>
        <dbReference type="ARBA" id="ARBA00030865"/>
    </source>
</evidence>
<dbReference type="Pfam" id="PF20974">
    <property type="entry name" value="tRNA-synt_1c_C2"/>
    <property type="match status" value="1"/>
</dbReference>
<dbReference type="InterPro" id="IPR000924">
    <property type="entry name" value="Glu/Gln-tRNA-synth"/>
</dbReference>
<comment type="similarity">
    <text evidence="2">Belongs to the class-I aminoacyl-tRNA synthetase family. Glutamate--tRNA ligase type 2 subfamily.</text>
</comment>
<reference evidence="17 18" key="1">
    <citation type="journal article" date="2018" name="Mol. Biol. Evol.">
        <title>Broad Genomic Sampling Reveals a Smut Pathogenic Ancestry of the Fungal Clade Ustilaginomycotina.</title>
        <authorList>
            <person name="Kijpornyongpan T."/>
            <person name="Mondo S.J."/>
            <person name="Barry K."/>
            <person name="Sandor L."/>
            <person name="Lee J."/>
            <person name="Lipzen A."/>
            <person name="Pangilinan J."/>
            <person name="LaButti K."/>
            <person name="Hainaut M."/>
            <person name="Henrissat B."/>
            <person name="Grigoriev I.V."/>
            <person name="Spatafora J.W."/>
            <person name="Aime M.C."/>
        </authorList>
    </citation>
    <scope>NUCLEOTIDE SEQUENCE [LARGE SCALE GENOMIC DNA]</scope>
    <source>
        <strain evidence="17 18">MCA 3882</strain>
    </source>
</reference>
<dbReference type="HAMAP" id="MF_02076">
    <property type="entry name" value="Glu_tRNA_synth_type2"/>
    <property type="match status" value="1"/>
</dbReference>
<dbReference type="SUPFAM" id="SSF50715">
    <property type="entry name" value="Ribosomal protein L25-like"/>
    <property type="match status" value="1"/>
</dbReference>
<dbReference type="OrthoDB" id="10250478at2759"/>
<dbReference type="GeneID" id="37022089"/>
<dbReference type="Gene3D" id="1.20.1050.130">
    <property type="match status" value="1"/>
</dbReference>
<dbReference type="GO" id="GO:0005829">
    <property type="term" value="C:cytosol"/>
    <property type="evidence" value="ECO:0007669"/>
    <property type="project" value="TreeGrafter"/>
</dbReference>
<evidence type="ECO:0000256" key="8">
    <source>
        <dbReference type="ARBA" id="ARBA00022917"/>
    </source>
</evidence>
<dbReference type="Gene3D" id="3.40.50.620">
    <property type="entry name" value="HUPs"/>
    <property type="match status" value="1"/>
</dbReference>
<dbReference type="Proteomes" id="UP000245771">
    <property type="component" value="Unassembled WGS sequence"/>
</dbReference>
<sequence length="852" mass="95354">MDKTTPTLLLSISSKEPLQAPLALAKYIATLPSSTTTVLPITVQWTSVEANEDAIRLTVNNGNEKASGLQEVLKKIADIYASLGVAGKDSTESGQVAHYVDQAVDKVAKVSAFTEAAEQANELDQRVSLRTYLVGSGHTLTVADFAVWGAFRSSPVFMGVLKKGLHEHLARWFAHIDKLASSISAMEETASEKSKIASSAPKKEEGGGVAQKQAHSFDIFLGDEAKEGQVVTRFPPEPSGYLHVGHAKAAILNHYFARKYKGKLIIRFDDTNPSKEKMEFEQSIIEDLALMGITADATSHTSDFFDELYRRAIQMIKQGDAYADDTEQEEMRAQRMDGIPSRRRDASIEENLERFAEMTTGSETGRKWCLRAKMSVDDPNKALRDPVIYRVNADSVHHHTGTTWKVYPTYDFACPIVDSIEGVTHALRTNEYRDRNPQYAWMLEKLKLRPVNIWDFGRLNFVYTLLSKRKLQWFVDNGHVTGWDDPRFPTIRGIRRRGMTVDCIQQFILATGPSQQVINMEWDSIWTINKRILDPVVPRFTAITQKDIVKCTINGVTHGVLEKIMPKHKKNPDAGTKTTIFDSVVYLEQEDAKSFDQDEEVTLMDWGNVFVRNKKVNAQGVVESLELDAHFEGDFKKTKKKVTWLATDENTQRKLTPVRLLDFDFLITKMKLEEDDKFSDFLTPQTIFTTDAVADFNVTELKRGDTIQFERKGYYILDNEQGQDGLREFIHIPDGKVESSKSKAAAEGEDTVARKKKAAEEREKKKAEKAKKEEEKAKKKAEKKSGGSGRQTGEVVAAAATTAGLATATTVGANDAIEQAANSSSKMYKVKPVASQTPAEPKTNMYHVKPIM</sequence>
<evidence type="ECO:0000256" key="6">
    <source>
        <dbReference type="ARBA" id="ARBA00022741"/>
    </source>
</evidence>
<dbReference type="GO" id="GO:0005524">
    <property type="term" value="F:ATP binding"/>
    <property type="evidence" value="ECO:0007669"/>
    <property type="project" value="UniProtKB-KW"/>
</dbReference>
<evidence type="ECO:0000256" key="7">
    <source>
        <dbReference type="ARBA" id="ARBA00022840"/>
    </source>
</evidence>
<evidence type="ECO:0000256" key="11">
    <source>
        <dbReference type="ARBA" id="ARBA00048351"/>
    </source>
</evidence>
<accession>A0A316VMY3</accession>
<evidence type="ECO:0000256" key="4">
    <source>
        <dbReference type="ARBA" id="ARBA00022490"/>
    </source>
</evidence>
<dbReference type="InterPro" id="IPR020059">
    <property type="entry name" value="Glu/Gln-tRNA-synth_Ib_codon-bd"/>
</dbReference>
<evidence type="ECO:0000256" key="1">
    <source>
        <dbReference type="ARBA" id="ARBA00004496"/>
    </source>
</evidence>
<evidence type="ECO:0000259" key="15">
    <source>
        <dbReference type="Pfam" id="PF03950"/>
    </source>
</evidence>
<dbReference type="Gene3D" id="2.40.240.10">
    <property type="entry name" value="Ribosomal Protein L25, Chain P"/>
    <property type="match status" value="2"/>
</dbReference>
<evidence type="ECO:0000256" key="5">
    <source>
        <dbReference type="ARBA" id="ARBA00022598"/>
    </source>
</evidence>
<dbReference type="InterPro" id="IPR049437">
    <property type="entry name" value="tRNA-synt_1c_C2"/>
</dbReference>
<protein>
    <recommendedName>
        <fullName evidence="3">glutamate--tRNA ligase</fullName>
        <ecNumber evidence="3">6.1.1.17</ecNumber>
    </recommendedName>
    <alternativeName>
        <fullName evidence="10">Glutamyl-tRNA synthetase</fullName>
    </alternativeName>
</protein>
<dbReference type="InterPro" id="IPR050132">
    <property type="entry name" value="Gln/Glu-tRNA_Ligase"/>
</dbReference>
<feature type="domain" description="Glutamyl/glutaminyl-tRNA synthetase class Ib anti-codon binding" evidence="15">
    <location>
        <begin position="538"/>
        <end position="628"/>
    </location>
</feature>
<feature type="compositionally biased region" description="Basic and acidic residues" evidence="13">
    <location>
        <begin position="737"/>
        <end position="746"/>
    </location>
</feature>
<dbReference type="InterPro" id="IPR036282">
    <property type="entry name" value="Glutathione-S-Trfase_C_sf"/>
</dbReference>
<dbReference type="FunCoup" id="A0A316VMY3">
    <property type="interactions" value="221"/>
</dbReference>
<dbReference type="InterPro" id="IPR001412">
    <property type="entry name" value="aa-tRNA-synth_I_CS"/>
</dbReference>
<dbReference type="SUPFAM" id="SSF52374">
    <property type="entry name" value="Nucleotidylyl transferase"/>
    <property type="match status" value="1"/>
</dbReference>
<feature type="domain" description="tRNA synthetases class I (E and Q) anti-codon binding" evidence="16">
    <location>
        <begin position="641"/>
        <end position="718"/>
    </location>
</feature>
<evidence type="ECO:0000256" key="2">
    <source>
        <dbReference type="ARBA" id="ARBA00008927"/>
    </source>
</evidence>
<dbReference type="EC" id="6.1.1.17" evidence="3"/>
<dbReference type="GO" id="GO:0006424">
    <property type="term" value="P:glutamyl-tRNA aminoacylation"/>
    <property type="evidence" value="ECO:0007669"/>
    <property type="project" value="InterPro"/>
</dbReference>
<comment type="catalytic activity">
    <reaction evidence="11">
        <text>tRNA(Glu) + L-glutamate + ATP = L-glutamyl-tRNA(Glu) + AMP + diphosphate</text>
        <dbReference type="Rhea" id="RHEA:23540"/>
        <dbReference type="Rhea" id="RHEA-COMP:9663"/>
        <dbReference type="Rhea" id="RHEA-COMP:9680"/>
        <dbReference type="ChEBI" id="CHEBI:29985"/>
        <dbReference type="ChEBI" id="CHEBI:30616"/>
        <dbReference type="ChEBI" id="CHEBI:33019"/>
        <dbReference type="ChEBI" id="CHEBI:78442"/>
        <dbReference type="ChEBI" id="CHEBI:78520"/>
        <dbReference type="ChEBI" id="CHEBI:456215"/>
        <dbReference type="EC" id="6.1.1.17"/>
    </reaction>
</comment>
<dbReference type="PANTHER" id="PTHR43097">
    <property type="entry name" value="GLUTAMINE-TRNA LIGASE"/>
    <property type="match status" value="1"/>
</dbReference>
<dbReference type="EMBL" id="KZ819602">
    <property type="protein sequence ID" value="PWN38428.1"/>
    <property type="molecule type" value="Genomic_DNA"/>
</dbReference>
<keyword evidence="8 12" id="KW-0648">Protein biosynthesis</keyword>
<dbReference type="FunFam" id="2.40.240.10:FF:000004">
    <property type="entry name" value="Glutamyl-tRNA synthetase, cytoplasmic"/>
    <property type="match status" value="1"/>
</dbReference>
<dbReference type="InterPro" id="IPR020056">
    <property type="entry name" value="Rbsml_bL25/Gln-tRNA_synth_N"/>
</dbReference>
<dbReference type="NCBIfam" id="TIGR00463">
    <property type="entry name" value="gltX_arch"/>
    <property type="match status" value="1"/>
</dbReference>
<organism evidence="17 18">
    <name type="scientific">Meira miltonrushii</name>
    <dbReference type="NCBI Taxonomy" id="1280837"/>
    <lineage>
        <taxon>Eukaryota</taxon>
        <taxon>Fungi</taxon>
        <taxon>Dikarya</taxon>
        <taxon>Basidiomycota</taxon>
        <taxon>Ustilaginomycotina</taxon>
        <taxon>Exobasidiomycetes</taxon>
        <taxon>Exobasidiales</taxon>
        <taxon>Brachybasidiaceae</taxon>
        <taxon>Meira</taxon>
    </lineage>
</organism>
<keyword evidence="7 12" id="KW-0067">ATP-binding</keyword>
<dbReference type="InterPro" id="IPR011035">
    <property type="entry name" value="Ribosomal_bL25/Gln-tRNA_synth"/>
</dbReference>
<feature type="domain" description="Glutamyl/glutaminyl-tRNA synthetase class Ib catalytic" evidence="14">
    <location>
        <begin position="229"/>
        <end position="534"/>
    </location>
</feature>
<evidence type="ECO:0000259" key="14">
    <source>
        <dbReference type="Pfam" id="PF00749"/>
    </source>
</evidence>
<evidence type="ECO:0000256" key="3">
    <source>
        <dbReference type="ARBA" id="ARBA00012835"/>
    </source>
</evidence>
<dbReference type="Pfam" id="PF00749">
    <property type="entry name" value="tRNA-synt_1c"/>
    <property type="match status" value="1"/>
</dbReference>
<keyword evidence="6 12" id="KW-0547">Nucleotide-binding</keyword>
<dbReference type="InterPro" id="IPR014729">
    <property type="entry name" value="Rossmann-like_a/b/a_fold"/>
</dbReference>
<dbReference type="SUPFAM" id="SSF47616">
    <property type="entry name" value="GST C-terminal domain-like"/>
    <property type="match status" value="1"/>
</dbReference>
<evidence type="ECO:0000313" key="18">
    <source>
        <dbReference type="Proteomes" id="UP000245771"/>
    </source>
</evidence>
<evidence type="ECO:0000259" key="16">
    <source>
        <dbReference type="Pfam" id="PF20974"/>
    </source>
</evidence>
<dbReference type="InParanoid" id="A0A316VMY3"/>
<evidence type="ECO:0000256" key="12">
    <source>
        <dbReference type="RuleBase" id="RU363037"/>
    </source>
</evidence>
<dbReference type="FunFam" id="3.40.50.620:FF:000037">
    <property type="entry name" value="Glutamine--tRNA ligase cytoplasmic"/>
    <property type="match status" value="1"/>
</dbReference>
<feature type="compositionally biased region" description="Basic and acidic residues" evidence="13">
    <location>
        <begin position="192"/>
        <end position="206"/>
    </location>
</feature>
<dbReference type="RefSeq" id="XP_025358730.1">
    <property type="nucleotide sequence ID" value="XM_025500308.1"/>
</dbReference>
<dbReference type="GO" id="GO:0017102">
    <property type="term" value="C:methionyl glutamyl tRNA synthetase complex"/>
    <property type="evidence" value="ECO:0007669"/>
    <property type="project" value="TreeGrafter"/>
</dbReference>
<evidence type="ECO:0000256" key="9">
    <source>
        <dbReference type="ARBA" id="ARBA00023146"/>
    </source>
</evidence>